<evidence type="ECO:0000313" key="3">
    <source>
        <dbReference type="Proteomes" id="UP001283361"/>
    </source>
</evidence>
<accession>A0AAE1CUV2</accession>
<feature type="region of interest" description="Disordered" evidence="1">
    <location>
        <begin position="174"/>
        <end position="194"/>
    </location>
</feature>
<comment type="caution">
    <text evidence="2">The sequence shown here is derived from an EMBL/GenBank/DDBJ whole genome shotgun (WGS) entry which is preliminary data.</text>
</comment>
<organism evidence="2 3">
    <name type="scientific">Elysia crispata</name>
    <name type="common">lettuce slug</name>
    <dbReference type="NCBI Taxonomy" id="231223"/>
    <lineage>
        <taxon>Eukaryota</taxon>
        <taxon>Metazoa</taxon>
        <taxon>Spiralia</taxon>
        <taxon>Lophotrochozoa</taxon>
        <taxon>Mollusca</taxon>
        <taxon>Gastropoda</taxon>
        <taxon>Heterobranchia</taxon>
        <taxon>Euthyneura</taxon>
        <taxon>Panpulmonata</taxon>
        <taxon>Sacoglossa</taxon>
        <taxon>Placobranchoidea</taxon>
        <taxon>Plakobranchidae</taxon>
        <taxon>Elysia</taxon>
    </lineage>
</organism>
<dbReference type="Proteomes" id="UP001283361">
    <property type="component" value="Unassembled WGS sequence"/>
</dbReference>
<protein>
    <submittedName>
        <fullName evidence="2">Uncharacterized protein</fullName>
    </submittedName>
</protein>
<dbReference type="EMBL" id="JAWDGP010006603">
    <property type="protein sequence ID" value="KAK3738122.1"/>
    <property type="molecule type" value="Genomic_DNA"/>
</dbReference>
<dbReference type="InterPro" id="IPR036397">
    <property type="entry name" value="RNaseH_sf"/>
</dbReference>
<reference evidence="2" key="1">
    <citation type="journal article" date="2023" name="G3 (Bethesda)">
        <title>A reference genome for the long-term kleptoplast-retaining sea slug Elysia crispata morphotype clarki.</title>
        <authorList>
            <person name="Eastman K.E."/>
            <person name="Pendleton A.L."/>
            <person name="Shaikh M.A."/>
            <person name="Suttiyut T."/>
            <person name="Ogas R."/>
            <person name="Tomko P."/>
            <person name="Gavelis G."/>
            <person name="Widhalm J.R."/>
            <person name="Wisecaver J.H."/>
        </authorList>
    </citation>
    <scope>NUCLEOTIDE SEQUENCE</scope>
    <source>
        <strain evidence="2">ECLA1</strain>
    </source>
</reference>
<dbReference type="AlphaFoldDB" id="A0AAE1CUV2"/>
<dbReference type="Gene3D" id="3.30.420.10">
    <property type="entry name" value="Ribonuclease H-like superfamily/Ribonuclease H"/>
    <property type="match status" value="1"/>
</dbReference>
<gene>
    <name evidence="2" type="ORF">RRG08_027735</name>
</gene>
<feature type="compositionally biased region" description="Polar residues" evidence="1">
    <location>
        <begin position="178"/>
        <end position="194"/>
    </location>
</feature>
<sequence length="194" mass="22096">MFALQASNAKACQKPMAPITEARIKQVPPFYVVDIDYAGPIYCRDASSQKFYVPLFTAPSELFMKYGPESSSWRFSVPRAPWWGGWWERMIKVMKISLERSIGLKCLERTRLETALIEVEACINSRPLTFVVDEFSLGHPLSPSHFLVGRGNHLQKRIHDLELHAHQVLDMPELRHGQVSTTRSGRQSTAPDDL</sequence>
<dbReference type="PANTHER" id="PTHR47331">
    <property type="entry name" value="PHD-TYPE DOMAIN-CONTAINING PROTEIN"/>
    <property type="match status" value="1"/>
</dbReference>
<evidence type="ECO:0000313" key="2">
    <source>
        <dbReference type="EMBL" id="KAK3738122.1"/>
    </source>
</evidence>
<dbReference type="GO" id="GO:0003676">
    <property type="term" value="F:nucleic acid binding"/>
    <property type="evidence" value="ECO:0007669"/>
    <property type="project" value="InterPro"/>
</dbReference>
<name>A0AAE1CUV2_9GAST</name>
<evidence type="ECO:0000256" key="1">
    <source>
        <dbReference type="SAM" id="MobiDB-lite"/>
    </source>
</evidence>
<proteinExistence type="predicted"/>
<keyword evidence="3" id="KW-1185">Reference proteome</keyword>